<dbReference type="AlphaFoldDB" id="A0AAW2PEF0"/>
<comment type="caution">
    <text evidence="1">The sequence shown here is derived from an EMBL/GenBank/DDBJ whole genome shotgun (WGS) entry which is preliminary data.</text>
</comment>
<reference evidence="1" key="1">
    <citation type="submission" date="2020-06" db="EMBL/GenBank/DDBJ databases">
        <authorList>
            <person name="Li T."/>
            <person name="Hu X."/>
            <person name="Zhang T."/>
            <person name="Song X."/>
            <person name="Zhang H."/>
            <person name="Dai N."/>
            <person name="Sheng W."/>
            <person name="Hou X."/>
            <person name="Wei L."/>
        </authorList>
    </citation>
    <scope>NUCLEOTIDE SEQUENCE</scope>
    <source>
        <strain evidence="1">G01</strain>
        <tissue evidence="1">Leaf</tissue>
    </source>
</reference>
<proteinExistence type="predicted"/>
<name>A0AAW2PEF0_9LAMI</name>
<reference evidence="1" key="2">
    <citation type="journal article" date="2024" name="Plant">
        <title>Genomic evolution and insights into agronomic trait innovations of Sesamum species.</title>
        <authorList>
            <person name="Miao H."/>
            <person name="Wang L."/>
            <person name="Qu L."/>
            <person name="Liu H."/>
            <person name="Sun Y."/>
            <person name="Le M."/>
            <person name="Wang Q."/>
            <person name="Wei S."/>
            <person name="Zheng Y."/>
            <person name="Lin W."/>
            <person name="Duan Y."/>
            <person name="Cao H."/>
            <person name="Xiong S."/>
            <person name="Wang X."/>
            <person name="Wei L."/>
            <person name="Li C."/>
            <person name="Ma Q."/>
            <person name="Ju M."/>
            <person name="Zhao R."/>
            <person name="Li G."/>
            <person name="Mu C."/>
            <person name="Tian Q."/>
            <person name="Mei H."/>
            <person name="Zhang T."/>
            <person name="Gao T."/>
            <person name="Zhang H."/>
        </authorList>
    </citation>
    <scope>NUCLEOTIDE SEQUENCE</scope>
    <source>
        <strain evidence="1">G01</strain>
    </source>
</reference>
<evidence type="ECO:0000313" key="1">
    <source>
        <dbReference type="EMBL" id="KAL0353568.1"/>
    </source>
</evidence>
<protein>
    <submittedName>
        <fullName evidence="1">Uncharacterized protein</fullName>
    </submittedName>
</protein>
<accession>A0AAW2PEF0</accession>
<sequence>MTIRMEFESSNFPIFTKEVDIDEVRRSIKYHPSVWGEFFLTYASTVPIMH</sequence>
<organism evidence="1">
    <name type="scientific">Sesamum angustifolium</name>
    <dbReference type="NCBI Taxonomy" id="2727405"/>
    <lineage>
        <taxon>Eukaryota</taxon>
        <taxon>Viridiplantae</taxon>
        <taxon>Streptophyta</taxon>
        <taxon>Embryophyta</taxon>
        <taxon>Tracheophyta</taxon>
        <taxon>Spermatophyta</taxon>
        <taxon>Magnoliopsida</taxon>
        <taxon>eudicotyledons</taxon>
        <taxon>Gunneridae</taxon>
        <taxon>Pentapetalae</taxon>
        <taxon>asterids</taxon>
        <taxon>lamiids</taxon>
        <taxon>Lamiales</taxon>
        <taxon>Pedaliaceae</taxon>
        <taxon>Sesamum</taxon>
    </lineage>
</organism>
<dbReference type="EMBL" id="JACGWK010000005">
    <property type="protein sequence ID" value="KAL0353568.1"/>
    <property type="molecule type" value="Genomic_DNA"/>
</dbReference>
<gene>
    <name evidence="1" type="ORF">Sangu_0938100</name>
</gene>